<organism evidence="1 2">
    <name type="scientific">Pristionchus mayeri</name>
    <dbReference type="NCBI Taxonomy" id="1317129"/>
    <lineage>
        <taxon>Eukaryota</taxon>
        <taxon>Metazoa</taxon>
        <taxon>Ecdysozoa</taxon>
        <taxon>Nematoda</taxon>
        <taxon>Chromadorea</taxon>
        <taxon>Rhabditida</taxon>
        <taxon>Rhabditina</taxon>
        <taxon>Diplogasteromorpha</taxon>
        <taxon>Diplogasteroidea</taxon>
        <taxon>Neodiplogasteridae</taxon>
        <taxon>Pristionchus</taxon>
    </lineage>
</organism>
<keyword evidence="2" id="KW-1185">Reference proteome</keyword>
<evidence type="ECO:0000313" key="1">
    <source>
        <dbReference type="EMBL" id="GMR47487.1"/>
    </source>
</evidence>
<feature type="non-terminal residue" evidence="1">
    <location>
        <position position="114"/>
    </location>
</feature>
<comment type="caution">
    <text evidence="1">The sequence shown here is derived from an EMBL/GenBank/DDBJ whole genome shotgun (WGS) entry which is preliminary data.</text>
</comment>
<proteinExistence type="predicted"/>
<gene>
    <name evidence="1" type="ORF">PMAYCL1PPCAC_17682</name>
</gene>
<protein>
    <submittedName>
        <fullName evidence="1">Uncharacterized protein</fullName>
    </submittedName>
</protein>
<reference evidence="2" key="1">
    <citation type="submission" date="2022-10" db="EMBL/GenBank/DDBJ databases">
        <title>Genome assembly of Pristionchus species.</title>
        <authorList>
            <person name="Yoshida K."/>
            <person name="Sommer R.J."/>
        </authorList>
    </citation>
    <scope>NUCLEOTIDE SEQUENCE [LARGE SCALE GENOMIC DNA]</scope>
    <source>
        <strain evidence="2">RS5460</strain>
    </source>
</reference>
<dbReference type="Proteomes" id="UP001328107">
    <property type="component" value="Unassembled WGS sequence"/>
</dbReference>
<evidence type="ECO:0000313" key="2">
    <source>
        <dbReference type="Proteomes" id="UP001328107"/>
    </source>
</evidence>
<dbReference type="EMBL" id="BTRK01000004">
    <property type="protein sequence ID" value="GMR47487.1"/>
    <property type="molecule type" value="Genomic_DNA"/>
</dbReference>
<name>A0AAN5I0K1_9BILA</name>
<sequence>MKVKDQVLRFDRPISLDFQLVGKFRNRIQRMGLIFTANEIEVNGAHGEFHVSLINRSVSNFITQMIEAFGGMIDWTENGLKGLISFHSVHMSQQMAFLTHGTEVGGLQIIVEAV</sequence>
<dbReference type="AlphaFoldDB" id="A0AAN5I0K1"/>
<accession>A0AAN5I0K1</accession>